<dbReference type="RefSeq" id="WP_064003133.1">
    <property type="nucleotide sequence ID" value="NZ_LSTV01000003.1"/>
</dbReference>
<keyword evidence="2" id="KW-0808">Transferase</keyword>
<keyword evidence="2" id="KW-0489">Methyltransferase</keyword>
<dbReference type="AlphaFoldDB" id="A0A177K915"/>
<feature type="chain" id="PRO_5039442796" evidence="1">
    <location>
        <begin position="26"/>
        <end position="161"/>
    </location>
</feature>
<evidence type="ECO:0000256" key="1">
    <source>
        <dbReference type="SAM" id="SignalP"/>
    </source>
</evidence>
<comment type="caution">
    <text evidence="2">The sequence shown here is derived from an EMBL/GenBank/DDBJ whole genome shotgun (WGS) entry which is preliminary data.</text>
</comment>
<evidence type="ECO:0000313" key="3">
    <source>
        <dbReference type="Proteomes" id="UP000076998"/>
    </source>
</evidence>
<dbReference type="EMBL" id="LSTV01000003">
    <property type="protein sequence ID" value="OAH49889.1"/>
    <property type="molecule type" value="Genomic_DNA"/>
</dbReference>
<dbReference type="PROSITE" id="PS51257">
    <property type="entry name" value="PROKAR_LIPOPROTEIN"/>
    <property type="match status" value="1"/>
</dbReference>
<evidence type="ECO:0000313" key="2">
    <source>
        <dbReference type="EMBL" id="OAH49889.1"/>
    </source>
</evidence>
<gene>
    <name evidence="2" type="ORF">AYL44_09960</name>
</gene>
<reference evidence="2 3" key="1">
    <citation type="submission" date="2016-02" db="EMBL/GenBank/DDBJ databases">
        <authorList>
            <person name="Wen L."/>
            <person name="He K."/>
            <person name="Yang H."/>
        </authorList>
    </citation>
    <scope>NUCLEOTIDE SEQUENCE [LARGE SCALE GENOMIC DNA]</scope>
    <source>
        <strain evidence="2 3">CD11_3</strain>
    </source>
</reference>
<accession>A0A177K915</accession>
<name>A0A177K915_9MICO</name>
<dbReference type="Proteomes" id="UP000076998">
    <property type="component" value="Unassembled WGS sequence"/>
</dbReference>
<organism evidence="2 3">
    <name type="scientific">Microbacterium oleivorans</name>
    <dbReference type="NCBI Taxonomy" id="273677"/>
    <lineage>
        <taxon>Bacteria</taxon>
        <taxon>Bacillati</taxon>
        <taxon>Actinomycetota</taxon>
        <taxon>Actinomycetes</taxon>
        <taxon>Micrococcales</taxon>
        <taxon>Microbacteriaceae</taxon>
        <taxon>Microbacterium</taxon>
    </lineage>
</organism>
<proteinExistence type="predicted"/>
<keyword evidence="1" id="KW-0732">Signal</keyword>
<feature type="signal peptide" evidence="1">
    <location>
        <begin position="1"/>
        <end position="25"/>
    </location>
</feature>
<protein>
    <submittedName>
        <fullName evidence="2">DNA modification methylase</fullName>
    </submittedName>
</protein>
<sequence length="161" mass="16372">MKSRLIASLALGAAVVLGTTGCNMLAPQATTIQYSASDGVNIPESGPLKVRNAMIIANEDGSLGNLIAGIVNGTDEDLVLNVTVGDQPQRVDVPANSTVSLGVTQAPLLFDDTGKPGSDVDVSFQSGEGEGVRVAVPILDGTLPYYTEFVPTPAATATTTG</sequence>
<dbReference type="GO" id="GO:0008168">
    <property type="term" value="F:methyltransferase activity"/>
    <property type="evidence" value="ECO:0007669"/>
    <property type="project" value="UniProtKB-KW"/>
</dbReference>
<dbReference type="OrthoDB" id="3267550at2"/>
<dbReference type="GO" id="GO:0032259">
    <property type="term" value="P:methylation"/>
    <property type="evidence" value="ECO:0007669"/>
    <property type="project" value="UniProtKB-KW"/>
</dbReference>